<organism evidence="1 2">
    <name type="scientific">Mycolicibacterium parafortuitum</name>
    <name type="common">Mycobacterium parafortuitum</name>
    <dbReference type="NCBI Taxonomy" id="39692"/>
    <lineage>
        <taxon>Bacteria</taxon>
        <taxon>Bacillati</taxon>
        <taxon>Actinomycetota</taxon>
        <taxon>Actinomycetes</taxon>
        <taxon>Mycobacteriales</taxon>
        <taxon>Mycobacteriaceae</taxon>
        <taxon>Mycolicibacterium</taxon>
    </lineage>
</organism>
<accession>A0ACC6MGA8</accession>
<protein>
    <submittedName>
        <fullName evidence="1">Glucose 1-dehydrogenase</fullName>
    </submittedName>
</protein>
<evidence type="ECO:0000313" key="1">
    <source>
        <dbReference type="EMBL" id="MDZ5086014.1"/>
    </source>
</evidence>
<sequence>MTSAVMRALTVRPGDADSLAVTEVDEPSPGSGELLVEGLALGVCGTDREIAHGSYGWAPTNRDRLVIGHESLGRVLESPQAGDFSRGDIVVGVVRRPDPVPCGACAIGEFDMCRNGRYTERGIKETDGYGSQRWTVSVDYAVKLDPGLANVGVLMEPTTVVAKAWEQIVRIGERSWFDPKRVLVTGAGPIGLLAAMLGAQRGLDVHVLDRVTDGAKPALARSLGATYHTDSVDAVTKRLAPDVVIEATGASSVVIDAMTNTAEYGIVCLTGVSPRGRTVQIDAGGLNREIVLENDAVVGSVNANLRHYRAAADALAKADRDWLAGLITRRVPLERAAEAFRPSEGHDDIKVVIDLQAAA</sequence>
<dbReference type="EMBL" id="JAOXLN010000010">
    <property type="protein sequence ID" value="MDZ5086014.1"/>
    <property type="molecule type" value="Genomic_DNA"/>
</dbReference>
<comment type="caution">
    <text evidence="1">The sequence shown here is derived from an EMBL/GenBank/DDBJ whole genome shotgun (WGS) entry which is preliminary data.</text>
</comment>
<gene>
    <name evidence="1" type="ORF">OHX15_11530</name>
</gene>
<proteinExistence type="predicted"/>
<evidence type="ECO:0000313" key="2">
    <source>
        <dbReference type="Proteomes" id="UP001289645"/>
    </source>
</evidence>
<name>A0ACC6MGA8_MYCPF</name>
<dbReference type="Proteomes" id="UP001289645">
    <property type="component" value="Unassembled WGS sequence"/>
</dbReference>
<keyword evidence="2" id="KW-1185">Reference proteome</keyword>
<reference evidence="1 2" key="1">
    <citation type="journal article" date="2021" name="Chemosphere">
        <title>Bioballs carrying a syntrophic Rhodococcus and Mycolicibacterium consortium for simultaneous sorption and biodegradation of fuel oil in contaminated freshwater.</title>
        <authorList>
            <person name="Naloka K."/>
            <person name="Polrit D."/>
            <person name="Muangchinda C."/>
            <person name="Thoetkiattikul H."/>
            <person name="Pinyakong O."/>
        </authorList>
    </citation>
    <scope>NUCLEOTIDE SEQUENCE [LARGE SCALE GENOMIC DNA]</scope>
    <source>
        <strain evidence="1 2">J101</strain>
    </source>
</reference>